<accession>A0A5C3MGG5</accession>
<dbReference type="AlphaFoldDB" id="A0A5C3MGG5"/>
<feature type="region of interest" description="Disordered" evidence="1">
    <location>
        <begin position="1"/>
        <end position="61"/>
    </location>
</feature>
<evidence type="ECO:0000313" key="3">
    <source>
        <dbReference type="Proteomes" id="UP000308652"/>
    </source>
</evidence>
<dbReference type="OrthoDB" id="1734943at2759"/>
<protein>
    <submittedName>
        <fullName evidence="2">Uncharacterized protein</fullName>
    </submittedName>
</protein>
<gene>
    <name evidence="2" type="ORF">BDQ12DRAFT_641238</name>
</gene>
<dbReference type="Proteomes" id="UP000308652">
    <property type="component" value="Unassembled WGS sequence"/>
</dbReference>
<dbReference type="EMBL" id="ML213590">
    <property type="protein sequence ID" value="TFK44519.1"/>
    <property type="molecule type" value="Genomic_DNA"/>
</dbReference>
<name>A0A5C3MGG5_9AGAR</name>
<evidence type="ECO:0000256" key="1">
    <source>
        <dbReference type="SAM" id="MobiDB-lite"/>
    </source>
</evidence>
<feature type="region of interest" description="Disordered" evidence="1">
    <location>
        <begin position="318"/>
        <end position="353"/>
    </location>
</feature>
<sequence>MMNVLKTPSFFRPASRPTSPAPAPSRPDPTQPFDRSSRPLNKLSLSNFRRPSPSPYPSTTPALPLVQDGSYLEMLGLKLSEAVSRALAQPTGPAAVNEQVGGRRPIPQGRGHALGALIASELKATNDNPHLHRAIIRSLHRPLSVLLTNLSAHLLPLLNSPAFHTPPAPTVQSPNPNPTQLHALAIAGFSEELLESFDELGLGVDSDARGDGLKSIREGLASLINRVVTPLVTALRGELMPLIEALETPNTSAGVKVVIGAKVTVVNHPSIVTLQTLMPICARALTRYTSSPLSHATLATFLISLVWKGLVALSHRQQLTPSPPPSPQFGPSLPVKKRTGSSSTTPPITPPAGRFTIKLPPSRPPSPPLVSLPASAAADARALYELLNTLPRPGGGSEASRLAREAVDEAFEGLKALPILLDAIQNKSDSGHNAEELASEMDVLTTELPSLIVLPILLHAYGDGVNTSVPSLLGLKDEEYRKGCLSGFGRAEECATAVVHRVMTALLAKPDGNGIVLRWLELEIAEIGSAVY</sequence>
<dbReference type="STRING" id="68775.A0A5C3MGG5"/>
<feature type="compositionally biased region" description="Pro residues" evidence="1">
    <location>
        <begin position="19"/>
        <end position="30"/>
    </location>
</feature>
<reference evidence="2 3" key="1">
    <citation type="journal article" date="2019" name="Nat. Ecol. Evol.">
        <title>Megaphylogeny resolves global patterns of mushroom evolution.</title>
        <authorList>
            <person name="Varga T."/>
            <person name="Krizsan K."/>
            <person name="Foldi C."/>
            <person name="Dima B."/>
            <person name="Sanchez-Garcia M."/>
            <person name="Sanchez-Ramirez S."/>
            <person name="Szollosi G.J."/>
            <person name="Szarkandi J.G."/>
            <person name="Papp V."/>
            <person name="Albert L."/>
            <person name="Andreopoulos W."/>
            <person name="Angelini C."/>
            <person name="Antonin V."/>
            <person name="Barry K.W."/>
            <person name="Bougher N.L."/>
            <person name="Buchanan P."/>
            <person name="Buyck B."/>
            <person name="Bense V."/>
            <person name="Catcheside P."/>
            <person name="Chovatia M."/>
            <person name="Cooper J."/>
            <person name="Damon W."/>
            <person name="Desjardin D."/>
            <person name="Finy P."/>
            <person name="Geml J."/>
            <person name="Haridas S."/>
            <person name="Hughes K."/>
            <person name="Justo A."/>
            <person name="Karasinski D."/>
            <person name="Kautmanova I."/>
            <person name="Kiss B."/>
            <person name="Kocsube S."/>
            <person name="Kotiranta H."/>
            <person name="LaButti K.M."/>
            <person name="Lechner B.E."/>
            <person name="Liimatainen K."/>
            <person name="Lipzen A."/>
            <person name="Lukacs Z."/>
            <person name="Mihaltcheva S."/>
            <person name="Morgado L.N."/>
            <person name="Niskanen T."/>
            <person name="Noordeloos M.E."/>
            <person name="Ohm R.A."/>
            <person name="Ortiz-Santana B."/>
            <person name="Ovrebo C."/>
            <person name="Racz N."/>
            <person name="Riley R."/>
            <person name="Savchenko A."/>
            <person name="Shiryaev A."/>
            <person name="Soop K."/>
            <person name="Spirin V."/>
            <person name="Szebenyi C."/>
            <person name="Tomsovsky M."/>
            <person name="Tulloss R.E."/>
            <person name="Uehling J."/>
            <person name="Grigoriev I.V."/>
            <person name="Vagvolgyi C."/>
            <person name="Papp T."/>
            <person name="Martin F.M."/>
            <person name="Miettinen O."/>
            <person name="Hibbett D.S."/>
            <person name="Nagy L.G."/>
        </authorList>
    </citation>
    <scope>NUCLEOTIDE SEQUENCE [LARGE SCALE GENOMIC DNA]</scope>
    <source>
        <strain evidence="2 3">CBS 166.37</strain>
    </source>
</reference>
<evidence type="ECO:0000313" key="2">
    <source>
        <dbReference type="EMBL" id="TFK44519.1"/>
    </source>
</evidence>
<organism evidence="2 3">
    <name type="scientific">Crucibulum laeve</name>
    <dbReference type="NCBI Taxonomy" id="68775"/>
    <lineage>
        <taxon>Eukaryota</taxon>
        <taxon>Fungi</taxon>
        <taxon>Dikarya</taxon>
        <taxon>Basidiomycota</taxon>
        <taxon>Agaricomycotina</taxon>
        <taxon>Agaricomycetes</taxon>
        <taxon>Agaricomycetidae</taxon>
        <taxon>Agaricales</taxon>
        <taxon>Agaricineae</taxon>
        <taxon>Nidulariaceae</taxon>
        <taxon>Crucibulum</taxon>
    </lineage>
</organism>
<feature type="compositionally biased region" description="Low complexity" evidence="1">
    <location>
        <begin position="329"/>
        <end position="346"/>
    </location>
</feature>
<proteinExistence type="predicted"/>
<keyword evidence="3" id="KW-1185">Reference proteome</keyword>